<dbReference type="Pfam" id="PF06041">
    <property type="entry name" value="DUF924"/>
    <property type="match status" value="1"/>
</dbReference>
<proteinExistence type="predicted"/>
<dbReference type="RefSeq" id="WP_058357412.1">
    <property type="nucleotide sequence ID" value="NZ_CABKVG010000010.1"/>
</dbReference>
<evidence type="ECO:0000313" key="1">
    <source>
        <dbReference type="EMBL" id="UOO88908.1"/>
    </source>
</evidence>
<dbReference type="InterPro" id="IPR010323">
    <property type="entry name" value="DUF924"/>
</dbReference>
<gene>
    <name evidence="1" type="ORF">LVJ82_15835</name>
</gene>
<evidence type="ECO:0000313" key="2">
    <source>
        <dbReference type="Proteomes" id="UP000832011"/>
    </source>
</evidence>
<organism evidence="1 2">
    <name type="scientific">Vitreoscilla massiliensis</name>
    <dbReference type="NCBI Taxonomy" id="1689272"/>
    <lineage>
        <taxon>Bacteria</taxon>
        <taxon>Pseudomonadati</taxon>
        <taxon>Pseudomonadota</taxon>
        <taxon>Betaproteobacteria</taxon>
        <taxon>Neisseriales</taxon>
        <taxon>Neisseriaceae</taxon>
        <taxon>Vitreoscilla</taxon>
    </lineage>
</organism>
<dbReference type="Gene3D" id="1.25.40.10">
    <property type="entry name" value="Tetratricopeptide repeat domain"/>
    <property type="match status" value="1"/>
</dbReference>
<dbReference type="SUPFAM" id="SSF48452">
    <property type="entry name" value="TPR-like"/>
    <property type="match status" value="1"/>
</dbReference>
<keyword evidence="2" id="KW-1185">Reference proteome</keyword>
<sequence length="182" mass="20666">MSVCHPEQVLNFWFERLSPEQRFAKDEAIDNSIRREFFATWQAAAGGELSAWRARLSGRLAEIIVLDQFSRNLWRGDARSFAQDGMALVLSQELQAQVGFAALSQTEHQFALLPMMHSESLAIQDASLPLFQRYCDANTYDFAVRHRNIVAEFGRFPHRNAVLGRVSTAAEQAFLQQPNSSF</sequence>
<name>A0ABY4E3P6_9NEIS</name>
<dbReference type="Proteomes" id="UP000832011">
    <property type="component" value="Chromosome"/>
</dbReference>
<dbReference type="InterPro" id="IPR011990">
    <property type="entry name" value="TPR-like_helical_dom_sf"/>
</dbReference>
<dbReference type="Gene3D" id="1.20.58.320">
    <property type="entry name" value="TPR-like"/>
    <property type="match status" value="1"/>
</dbReference>
<protein>
    <submittedName>
        <fullName evidence="1">DUF924 domain-containing protein</fullName>
    </submittedName>
</protein>
<dbReference type="EMBL" id="CP091511">
    <property type="protein sequence ID" value="UOO88908.1"/>
    <property type="molecule type" value="Genomic_DNA"/>
</dbReference>
<reference evidence="1 2" key="1">
    <citation type="journal article" date="2022" name="Res Sq">
        <title>Evolution of multicellular longitudinally dividing oral cavity symbionts (Neisseriaceae).</title>
        <authorList>
            <person name="Nyongesa S."/>
            <person name="Weber P."/>
            <person name="Bernet E."/>
            <person name="Pullido F."/>
            <person name="Nieckarz M."/>
            <person name="Delaby M."/>
            <person name="Nieves C."/>
            <person name="Viehboeck T."/>
            <person name="Krause N."/>
            <person name="Rivera-Millot A."/>
            <person name="Nakamura A."/>
            <person name="Vischer N."/>
            <person name="VanNieuwenhze M."/>
            <person name="Brun Y."/>
            <person name="Cava F."/>
            <person name="Bulgheresi S."/>
            <person name="Veyrier F."/>
        </authorList>
    </citation>
    <scope>NUCLEOTIDE SEQUENCE [LARGE SCALE GENOMIC DNA]</scope>
    <source>
        <strain evidence="1 2">SN4</strain>
    </source>
</reference>
<accession>A0ABY4E3P6</accession>